<feature type="compositionally biased region" description="Basic and acidic residues" evidence="4">
    <location>
        <begin position="362"/>
        <end position="379"/>
    </location>
</feature>
<dbReference type="Pfam" id="PF00076">
    <property type="entry name" value="RRM_1"/>
    <property type="match status" value="4"/>
</dbReference>
<keyword evidence="1" id="KW-0677">Repeat</keyword>
<reference evidence="6" key="1">
    <citation type="submission" date="2021-02" db="EMBL/GenBank/DDBJ databases">
        <title>Comparative genomics reveals that relaxation of natural selection precedes convergent phenotypic evolution of cavefish.</title>
        <authorList>
            <person name="Peng Z."/>
        </authorList>
    </citation>
    <scope>NUCLEOTIDE SEQUENCE</scope>
    <source>
        <tissue evidence="6">Muscle</tissue>
    </source>
</reference>
<feature type="domain" description="RRM" evidence="5">
    <location>
        <begin position="206"/>
        <end position="279"/>
    </location>
</feature>
<dbReference type="InterPro" id="IPR035979">
    <property type="entry name" value="RBD_domain_sf"/>
</dbReference>
<feature type="compositionally biased region" description="Polar residues" evidence="4">
    <location>
        <begin position="38"/>
        <end position="48"/>
    </location>
</feature>
<dbReference type="AlphaFoldDB" id="A0A9W7T3G5"/>
<evidence type="ECO:0000313" key="7">
    <source>
        <dbReference type="Proteomes" id="UP001059041"/>
    </source>
</evidence>
<evidence type="ECO:0000259" key="5">
    <source>
        <dbReference type="PROSITE" id="PS50102"/>
    </source>
</evidence>
<evidence type="ECO:0000313" key="6">
    <source>
        <dbReference type="EMBL" id="KAI7789596.1"/>
    </source>
</evidence>
<dbReference type="PANTHER" id="PTHR23236:SF119">
    <property type="entry name" value="NUCLEAR RNA-BINDING PROTEIN SART-3"/>
    <property type="match status" value="1"/>
</dbReference>
<evidence type="ECO:0000256" key="2">
    <source>
        <dbReference type="ARBA" id="ARBA00022884"/>
    </source>
</evidence>
<dbReference type="EMBL" id="JAFHDT010000421">
    <property type="protein sequence ID" value="KAI7789596.1"/>
    <property type="molecule type" value="Genomic_DNA"/>
</dbReference>
<name>A0A9W7T3G5_TRIRA</name>
<comment type="caution">
    <text evidence="6">The sequence shown here is derived from an EMBL/GenBank/DDBJ whole genome shotgun (WGS) entry which is preliminary data.</text>
</comment>
<feature type="compositionally biased region" description="Acidic residues" evidence="4">
    <location>
        <begin position="56"/>
        <end position="84"/>
    </location>
</feature>
<dbReference type="SUPFAM" id="SSF54928">
    <property type="entry name" value="RNA-binding domain, RBD"/>
    <property type="match status" value="3"/>
</dbReference>
<evidence type="ECO:0000256" key="4">
    <source>
        <dbReference type="SAM" id="MobiDB-lite"/>
    </source>
</evidence>
<feature type="region of interest" description="Disordered" evidence="4">
    <location>
        <begin position="465"/>
        <end position="500"/>
    </location>
</feature>
<sequence length="500" mass="54748">KVATKKAPQIKKTPPPPGVKEGSIEEDTNEAPLAKTIAKNSEAVNNETAEAKQPSEADDDVESYEDSEKEDASSENEDDLEDEKEAPVTPAKRKADTKKDKETPPAKKEKSDEGFILFMGNVNSEEDSGEIESAITHFFSNEGLEIQTVRLAASRKFGYVDFASEEDLQKALELNGKNLMGQPVKLDRARSKENSKQRKTAADLTNKLLVNNLPFSATEDTLRHMFTKAVSFRMPQKNGKSLGYGYVEFESVEDARNAKKTCKNIEIDGRCVRVEYSYTGQEREGRGRGGVGCSSNRVFINNLSFIVTEDSVRQVFEKAVAIRIPLDKGQTQKYALLEFNSLKEATQARTTCHNMRIESKSIRLESGNETRNSGKERGSSEPTKTLCVRGLSEDTTGQTLRDVFEGSVSARIITDRDTGSSKGFGFVEFNSEENCKAAREAMEDCKIHGNTVTLYYANAKQVASRGEGKGGSVGSAAGRGGGSRGARGGGRRGGRSAHWN</sequence>
<dbReference type="Proteomes" id="UP001059041">
    <property type="component" value="Unassembled WGS sequence"/>
</dbReference>
<dbReference type="PROSITE" id="PS50102">
    <property type="entry name" value="RRM"/>
    <property type="match status" value="4"/>
</dbReference>
<dbReference type="Gene3D" id="3.30.70.330">
    <property type="match status" value="4"/>
</dbReference>
<keyword evidence="2 3" id="KW-0694">RNA-binding</keyword>
<feature type="non-terminal residue" evidence="6">
    <location>
        <position position="500"/>
    </location>
</feature>
<accession>A0A9W7T3G5</accession>
<dbReference type="PANTHER" id="PTHR23236">
    <property type="entry name" value="EUKARYOTIC TRANSLATION INITIATION FACTOR 4B/4H"/>
    <property type="match status" value="1"/>
</dbReference>
<keyword evidence="7" id="KW-1185">Reference proteome</keyword>
<feature type="compositionally biased region" description="Basic and acidic residues" evidence="4">
    <location>
        <begin position="93"/>
        <end position="113"/>
    </location>
</feature>
<feature type="region of interest" description="Disordered" evidence="4">
    <location>
        <begin position="1"/>
        <end position="114"/>
    </location>
</feature>
<feature type="compositionally biased region" description="Basic residues" evidence="4">
    <location>
        <begin position="489"/>
        <end position="500"/>
    </location>
</feature>
<dbReference type="InterPro" id="IPR012677">
    <property type="entry name" value="Nucleotide-bd_a/b_plait_sf"/>
</dbReference>
<dbReference type="InterPro" id="IPR000504">
    <property type="entry name" value="RRM_dom"/>
</dbReference>
<gene>
    <name evidence="6" type="ORF">IRJ41_001991</name>
</gene>
<feature type="domain" description="RRM" evidence="5">
    <location>
        <begin position="384"/>
        <end position="459"/>
    </location>
</feature>
<feature type="region of interest" description="Disordered" evidence="4">
    <location>
        <begin position="362"/>
        <end position="383"/>
    </location>
</feature>
<proteinExistence type="predicted"/>
<feature type="domain" description="RRM" evidence="5">
    <location>
        <begin position="296"/>
        <end position="369"/>
    </location>
</feature>
<dbReference type="SMART" id="SM00360">
    <property type="entry name" value="RRM"/>
    <property type="match status" value="4"/>
</dbReference>
<evidence type="ECO:0000256" key="3">
    <source>
        <dbReference type="PROSITE-ProRule" id="PRU00176"/>
    </source>
</evidence>
<protein>
    <submittedName>
        <fullName evidence="6">Nucleolin</fullName>
    </submittedName>
</protein>
<feature type="compositionally biased region" description="Gly residues" evidence="4">
    <location>
        <begin position="469"/>
        <end position="488"/>
    </location>
</feature>
<dbReference type="GO" id="GO:0003723">
    <property type="term" value="F:RNA binding"/>
    <property type="evidence" value="ECO:0007669"/>
    <property type="project" value="UniProtKB-UniRule"/>
</dbReference>
<feature type="domain" description="RRM" evidence="5">
    <location>
        <begin position="115"/>
        <end position="191"/>
    </location>
</feature>
<evidence type="ECO:0000256" key="1">
    <source>
        <dbReference type="ARBA" id="ARBA00022737"/>
    </source>
</evidence>
<organism evidence="6 7">
    <name type="scientific">Triplophysa rosa</name>
    <name type="common">Cave loach</name>
    <dbReference type="NCBI Taxonomy" id="992332"/>
    <lineage>
        <taxon>Eukaryota</taxon>
        <taxon>Metazoa</taxon>
        <taxon>Chordata</taxon>
        <taxon>Craniata</taxon>
        <taxon>Vertebrata</taxon>
        <taxon>Euteleostomi</taxon>
        <taxon>Actinopterygii</taxon>
        <taxon>Neopterygii</taxon>
        <taxon>Teleostei</taxon>
        <taxon>Ostariophysi</taxon>
        <taxon>Cypriniformes</taxon>
        <taxon>Nemacheilidae</taxon>
        <taxon>Triplophysa</taxon>
    </lineage>
</organism>